<reference evidence="3 4" key="1">
    <citation type="submission" date="2021-03" db="EMBL/GenBank/DDBJ databases">
        <title>Sequencing the genomes of 1000 actinobacteria strains.</title>
        <authorList>
            <person name="Klenk H.-P."/>
        </authorList>
    </citation>
    <scope>NUCLEOTIDE SEQUENCE [LARGE SCALE GENOMIC DNA]</scope>
    <source>
        <strain evidence="3 4">DSM 44580</strain>
    </source>
</reference>
<evidence type="ECO:0000256" key="2">
    <source>
        <dbReference type="SAM" id="Phobius"/>
    </source>
</evidence>
<dbReference type="RefSeq" id="WP_209706795.1">
    <property type="nucleotide sequence ID" value="NZ_JAGIOO010000001.1"/>
</dbReference>
<dbReference type="Proteomes" id="UP001519363">
    <property type="component" value="Unassembled WGS sequence"/>
</dbReference>
<feature type="transmembrane region" description="Helical" evidence="2">
    <location>
        <begin position="12"/>
        <end position="32"/>
    </location>
</feature>
<organism evidence="3 4">
    <name type="scientific">Crossiella equi</name>
    <dbReference type="NCBI Taxonomy" id="130796"/>
    <lineage>
        <taxon>Bacteria</taxon>
        <taxon>Bacillati</taxon>
        <taxon>Actinomycetota</taxon>
        <taxon>Actinomycetes</taxon>
        <taxon>Pseudonocardiales</taxon>
        <taxon>Pseudonocardiaceae</taxon>
        <taxon>Crossiella</taxon>
    </lineage>
</organism>
<dbReference type="InterPro" id="IPR026467">
    <property type="entry name" value="Ser/Gly_Cys_C_dom"/>
</dbReference>
<keyword evidence="2" id="KW-0812">Transmembrane</keyword>
<feature type="region of interest" description="Disordered" evidence="1">
    <location>
        <begin position="292"/>
        <end position="313"/>
    </location>
</feature>
<feature type="transmembrane region" description="Helical" evidence="2">
    <location>
        <begin position="152"/>
        <end position="170"/>
    </location>
</feature>
<feature type="transmembrane region" description="Helical" evidence="2">
    <location>
        <begin position="176"/>
        <end position="196"/>
    </location>
</feature>
<feature type="region of interest" description="Disordered" evidence="1">
    <location>
        <begin position="245"/>
        <end position="269"/>
    </location>
</feature>
<evidence type="ECO:0000313" key="3">
    <source>
        <dbReference type="EMBL" id="MBP2473468.1"/>
    </source>
</evidence>
<evidence type="ECO:0000313" key="4">
    <source>
        <dbReference type="Proteomes" id="UP001519363"/>
    </source>
</evidence>
<keyword evidence="2" id="KW-0472">Membrane</keyword>
<keyword evidence="4" id="KW-1185">Reference proteome</keyword>
<proteinExistence type="predicted"/>
<dbReference type="EMBL" id="JAGIOO010000001">
    <property type="protein sequence ID" value="MBP2473468.1"/>
    <property type="molecule type" value="Genomic_DNA"/>
</dbReference>
<evidence type="ECO:0000256" key="1">
    <source>
        <dbReference type="SAM" id="MobiDB-lite"/>
    </source>
</evidence>
<keyword evidence="2" id="KW-1133">Transmembrane helix</keyword>
<sequence length="313" mass="31632">MDNPWGLSGPEFLQLYGVGLAVAVVLAFWIRFAARRPDPDARTDSRGLTPVELGYLIGGAERAAETAVAGLLARDVLRASRGGHVSSTGAPALADPVERAAHDYLDGARRPVALLLGRVASSRAVTELGARLADRGLLVPVTRKERTAARSALPLVVLAVIGLVRAVHGGALGFPIGYLVLFLIATGVLAGVVWWLPVCWRTQAGDDLVERLTAQPGTAAADLVARNGFSAYPDPRTKHALLSLSAQSSGARRVAPSRQRGRGRSRGGYTDTGYAAGYGAGIGGFSGGDGGSSGGGGGGCGGGGGGCGGGGGS</sequence>
<gene>
    <name evidence="3" type="ORF">JOF53_002340</name>
</gene>
<dbReference type="NCBIfam" id="TIGR04222">
    <property type="entry name" value="near_uncomplex"/>
    <property type="match status" value="1"/>
</dbReference>
<comment type="caution">
    <text evidence="3">The sequence shown here is derived from an EMBL/GenBank/DDBJ whole genome shotgun (WGS) entry which is preliminary data.</text>
</comment>
<name>A0ABS5AA65_9PSEU</name>
<protein>
    <submittedName>
        <fullName evidence="3">Uncharacterized protein (TIGR04222 family)</fullName>
    </submittedName>
</protein>
<accession>A0ABS5AA65</accession>